<gene>
    <name evidence="7" type="ORF">G01um101477_579</name>
</gene>
<dbReference type="PROSITE" id="PS00428">
    <property type="entry name" value="FTSW_RODA_SPOVE"/>
    <property type="match status" value="1"/>
</dbReference>
<sequence>LLGLISFGGLWFFGFKDYQKQRILTFLHPLSDITNTGYNAYQSTVAVGSGQWFGKGVGFGTQSRLQFLPEYQTDFIFASASEELGFVGSSVILILYFILLFRLLVIYRISRDDLSRFVVIGIFFMIFGQVVINIGMNMGILPVTGIPLPFLSYGGSSLMTVAISMGIAEAVAVNAKGLRL</sequence>
<keyword evidence="5 6" id="KW-0472">Membrane</keyword>
<dbReference type="InterPro" id="IPR006162">
    <property type="entry name" value="Ppantetheine_attach_site"/>
</dbReference>
<name>A0A554JA07_9BACT</name>
<organism evidence="7 8">
    <name type="scientific">Candidatus Doudnabacteria bacterium Gr01-1014_77</name>
    <dbReference type="NCBI Taxonomy" id="2017133"/>
    <lineage>
        <taxon>Bacteria</taxon>
        <taxon>Candidatus Doudnaibacteriota</taxon>
    </lineage>
</organism>
<dbReference type="Pfam" id="PF01098">
    <property type="entry name" value="FTSW_RODA_SPOVE"/>
    <property type="match status" value="1"/>
</dbReference>
<evidence type="ECO:0000313" key="8">
    <source>
        <dbReference type="Proteomes" id="UP000319613"/>
    </source>
</evidence>
<feature type="transmembrane region" description="Helical" evidence="6">
    <location>
        <begin position="84"/>
        <end position="105"/>
    </location>
</feature>
<dbReference type="GO" id="GO:0005886">
    <property type="term" value="C:plasma membrane"/>
    <property type="evidence" value="ECO:0007669"/>
    <property type="project" value="TreeGrafter"/>
</dbReference>
<accession>A0A554JA07</accession>
<proteinExistence type="predicted"/>
<evidence type="ECO:0000256" key="4">
    <source>
        <dbReference type="ARBA" id="ARBA00022989"/>
    </source>
</evidence>
<dbReference type="AlphaFoldDB" id="A0A554JA07"/>
<evidence type="ECO:0000256" key="5">
    <source>
        <dbReference type="ARBA" id="ARBA00023136"/>
    </source>
</evidence>
<keyword evidence="7" id="KW-0132">Cell division</keyword>
<reference evidence="7 8" key="1">
    <citation type="submission" date="2017-07" db="EMBL/GenBank/DDBJ databases">
        <title>Mechanisms for carbon and nitrogen cycling indicate functional differentiation within the Candidate Phyla Radiation.</title>
        <authorList>
            <person name="Danczak R.E."/>
            <person name="Johnston M.D."/>
            <person name="Kenah C."/>
            <person name="Slattery M."/>
            <person name="Wrighton K.C."/>
            <person name="Wilkins M.J."/>
        </authorList>
    </citation>
    <scope>NUCLEOTIDE SEQUENCE [LARGE SCALE GENOMIC DNA]</scope>
    <source>
        <strain evidence="7">Gr01-1014_77</strain>
    </source>
</reference>
<feature type="non-terminal residue" evidence="7">
    <location>
        <position position="1"/>
    </location>
</feature>
<keyword evidence="4 6" id="KW-1133">Transmembrane helix</keyword>
<dbReference type="PROSITE" id="PS00012">
    <property type="entry name" value="PHOSPHOPANTETHEINE"/>
    <property type="match status" value="1"/>
</dbReference>
<dbReference type="GO" id="GO:0015648">
    <property type="term" value="F:lipid-linked peptidoglycan transporter activity"/>
    <property type="evidence" value="ECO:0007669"/>
    <property type="project" value="TreeGrafter"/>
</dbReference>
<dbReference type="Proteomes" id="UP000319613">
    <property type="component" value="Unassembled WGS sequence"/>
</dbReference>
<feature type="transmembrane region" description="Helical" evidence="6">
    <location>
        <begin position="150"/>
        <end position="173"/>
    </location>
</feature>
<evidence type="ECO:0000256" key="3">
    <source>
        <dbReference type="ARBA" id="ARBA00022960"/>
    </source>
</evidence>
<dbReference type="GO" id="GO:0008360">
    <property type="term" value="P:regulation of cell shape"/>
    <property type="evidence" value="ECO:0007669"/>
    <property type="project" value="UniProtKB-KW"/>
</dbReference>
<protein>
    <submittedName>
        <fullName evidence="7">Cell division protein</fullName>
    </submittedName>
</protein>
<evidence type="ECO:0000256" key="1">
    <source>
        <dbReference type="ARBA" id="ARBA00004141"/>
    </source>
</evidence>
<comment type="caution">
    <text evidence="7">The sequence shown here is derived from an EMBL/GenBank/DDBJ whole genome shotgun (WGS) entry which is preliminary data.</text>
</comment>
<evidence type="ECO:0000256" key="2">
    <source>
        <dbReference type="ARBA" id="ARBA00022692"/>
    </source>
</evidence>
<dbReference type="InterPro" id="IPR018365">
    <property type="entry name" value="Cell_cycle_FtsW-rel_CS"/>
</dbReference>
<keyword evidence="7" id="KW-0131">Cell cycle</keyword>
<evidence type="ECO:0000313" key="7">
    <source>
        <dbReference type="EMBL" id="TSC65191.1"/>
    </source>
</evidence>
<keyword evidence="2 6" id="KW-0812">Transmembrane</keyword>
<dbReference type="PANTHER" id="PTHR30474">
    <property type="entry name" value="CELL CYCLE PROTEIN"/>
    <property type="match status" value="1"/>
</dbReference>
<dbReference type="PANTHER" id="PTHR30474:SF1">
    <property type="entry name" value="PEPTIDOGLYCAN GLYCOSYLTRANSFERASE MRDB"/>
    <property type="match status" value="1"/>
</dbReference>
<dbReference type="EMBL" id="VMFF01000061">
    <property type="protein sequence ID" value="TSC65191.1"/>
    <property type="molecule type" value="Genomic_DNA"/>
</dbReference>
<keyword evidence="3" id="KW-0133">Cell shape</keyword>
<evidence type="ECO:0000256" key="6">
    <source>
        <dbReference type="SAM" id="Phobius"/>
    </source>
</evidence>
<dbReference type="GO" id="GO:0051301">
    <property type="term" value="P:cell division"/>
    <property type="evidence" value="ECO:0007669"/>
    <property type="project" value="UniProtKB-KW"/>
</dbReference>
<comment type="subcellular location">
    <subcellularLocation>
        <location evidence="1">Membrane</location>
        <topology evidence="1">Multi-pass membrane protein</topology>
    </subcellularLocation>
</comment>
<feature type="transmembrane region" description="Helical" evidence="6">
    <location>
        <begin position="117"/>
        <end position="138"/>
    </location>
</feature>
<dbReference type="GO" id="GO:0032153">
    <property type="term" value="C:cell division site"/>
    <property type="evidence" value="ECO:0007669"/>
    <property type="project" value="TreeGrafter"/>
</dbReference>
<dbReference type="InterPro" id="IPR001182">
    <property type="entry name" value="FtsW/RodA"/>
</dbReference>